<accession>A0ABS1ZMR9</accession>
<sequence length="992" mass="112093">MTMNPATVLSHFKHHVLINPLNWAVVSPDERITYAQLDERSSRVSAYLQARGVGRGEVVLVQAQRSIEFIVAVLAIVKLGAAFVPLDRRLPQKRKEYIARQCSASWVISTNVNDQAPLLSCTVKTIEALVGLPVERPFQPVEVRPDDVIYVIFTSGTTGNPKGVVIEHQSVAALIAHHNHTLQVSGDSHCTLMASVGFDVCQSEIWSALTAGGCLHILNKEALLSSDAFLEFCVVNRITHAFVPTLKVYDLLTSVQPQGLKLKYLYTAGEKLHPVEVKHLPYTVIDYYGPTEATIFVTSKVVESKRLNRPDSIGFPIPDCTIYIVDDNMIEVPAGETGELCIAGKCLARGYLGAPELTAQRFLYSDALGCRVYRSGDQGRRLEDGSIQFQGRLDGQVKIRGYRVELGEIEARLLKEPEVNAVAVVLDDAGLQASKRLVAFIVQRNKQAHPERVIATVRRSLASDLPDYMLPEQYHCLEALPANTNGKTDKPALLEWLKQCTPIPLNKERFANDVERAVASLWFDLLKHGDFGRENSFFEVGGHSLRAAELARRLSTHFNINVRVSDIYDHLIFKDLVAQLLHRTRVSGDATHIRKNSEFEHDVRLSADTQIDPVFDLRQITEPKHILLTGVTGFVGIHLLGQLLATTSAEIHCPVRCANTDIALTRLQQVSERYQVSLSEREWGRIHVYAADLSDAAMGINEREYLNLAEKIDVVYHSASAVNFIMPYAFMRKDNVEGMRQIIRFCAAKKTKPLMLMSTISVYSWGHRFTQKTRVYENDSIDENLESIRHDLGYVQSKWVMEKLADLAASAGLPVMTFRLGYATFHSRTGVCADYQWWGRFIQTCLKYNAVPDLQNLLEGLTTVDYMVEAVACISRNPDALGHKFNLIQSESTNLDLQAFCQRVETYYDRHFQLLPYQQWVELWSHDTQAFLYPLRGMFTDDMYKGEAIIELYQNTYRWDCSQTKFFLKDSTVRESVFSQQVLHRYLKHLMG</sequence>
<protein>
    <submittedName>
        <fullName evidence="4">Amino acid adenylation domain-containing protein</fullName>
    </submittedName>
</protein>
<organism evidence="4 5">
    <name type="scientific">Pseudomonas weihenstephanensis</name>
    <dbReference type="NCBI Taxonomy" id="1608994"/>
    <lineage>
        <taxon>Bacteria</taxon>
        <taxon>Pseudomonadati</taxon>
        <taxon>Pseudomonadota</taxon>
        <taxon>Gammaproteobacteria</taxon>
        <taxon>Pseudomonadales</taxon>
        <taxon>Pseudomonadaceae</taxon>
        <taxon>Pseudomonas</taxon>
    </lineage>
</organism>
<dbReference type="InterPro" id="IPR045851">
    <property type="entry name" value="AMP-bd_C_sf"/>
</dbReference>
<comment type="caution">
    <text evidence="4">The sequence shown here is derived from an EMBL/GenBank/DDBJ whole genome shotgun (WGS) entry which is preliminary data.</text>
</comment>
<dbReference type="InterPro" id="IPR013120">
    <property type="entry name" value="FAR_NAD-bd"/>
</dbReference>
<dbReference type="InterPro" id="IPR036736">
    <property type="entry name" value="ACP-like_sf"/>
</dbReference>
<dbReference type="Pfam" id="PF13193">
    <property type="entry name" value="AMP-binding_C"/>
    <property type="match status" value="1"/>
</dbReference>
<dbReference type="Gene3D" id="3.40.50.12780">
    <property type="entry name" value="N-terminal domain of ligase-like"/>
    <property type="match status" value="1"/>
</dbReference>
<dbReference type="InterPro" id="IPR006162">
    <property type="entry name" value="Ppantetheine_attach_site"/>
</dbReference>
<dbReference type="NCBIfam" id="TIGR01746">
    <property type="entry name" value="Thioester-redct"/>
    <property type="match status" value="1"/>
</dbReference>
<dbReference type="Pfam" id="PF00550">
    <property type="entry name" value="PP-binding"/>
    <property type="match status" value="1"/>
</dbReference>
<keyword evidence="5" id="KW-1185">Reference proteome</keyword>
<dbReference type="InterPro" id="IPR009081">
    <property type="entry name" value="PP-bd_ACP"/>
</dbReference>
<dbReference type="Pfam" id="PF00501">
    <property type="entry name" value="AMP-binding"/>
    <property type="match status" value="1"/>
</dbReference>
<feature type="domain" description="Carrier" evidence="3">
    <location>
        <begin position="509"/>
        <end position="584"/>
    </location>
</feature>
<dbReference type="InterPro" id="IPR010071">
    <property type="entry name" value="AA_adenyl_dom"/>
</dbReference>
<dbReference type="Gene3D" id="3.30.300.30">
    <property type="match status" value="1"/>
</dbReference>
<evidence type="ECO:0000313" key="4">
    <source>
        <dbReference type="EMBL" id="MBM1197756.1"/>
    </source>
</evidence>
<evidence type="ECO:0000256" key="2">
    <source>
        <dbReference type="ARBA" id="ARBA00022553"/>
    </source>
</evidence>
<proteinExistence type="predicted"/>
<dbReference type="InterPro" id="IPR025110">
    <property type="entry name" value="AMP-bd_C"/>
</dbReference>
<reference evidence="4 5" key="1">
    <citation type="submission" date="2020-01" db="EMBL/GenBank/DDBJ databases">
        <title>Comparative genomics of meat spoilage bacteria.</title>
        <authorList>
            <person name="Hilgarth M."/>
            <person name="Vogel R.F."/>
        </authorList>
    </citation>
    <scope>NUCLEOTIDE SEQUENCE [LARGE SCALE GENOMIC DNA]</scope>
    <source>
        <strain evidence="4 5">TMW2.2077</strain>
    </source>
</reference>
<dbReference type="RefSeq" id="WP_203303886.1">
    <property type="nucleotide sequence ID" value="NZ_JAAEBW010000018.1"/>
</dbReference>
<dbReference type="EMBL" id="JAAEBW010000018">
    <property type="protein sequence ID" value="MBM1197756.1"/>
    <property type="molecule type" value="Genomic_DNA"/>
</dbReference>
<dbReference type="InterPro" id="IPR020845">
    <property type="entry name" value="AMP-binding_CS"/>
</dbReference>
<dbReference type="PROSITE" id="PS00012">
    <property type="entry name" value="PHOSPHOPANTETHEINE"/>
    <property type="match status" value="1"/>
</dbReference>
<dbReference type="NCBIfam" id="TIGR01733">
    <property type="entry name" value="AA-adenyl-dom"/>
    <property type="match status" value="1"/>
</dbReference>
<keyword evidence="2" id="KW-0597">Phosphoprotein</keyword>
<evidence type="ECO:0000313" key="5">
    <source>
        <dbReference type="Proteomes" id="UP000809529"/>
    </source>
</evidence>
<keyword evidence="1" id="KW-0596">Phosphopantetheine</keyword>
<dbReference type="SUPFAM" id="SSF51735">
    <property type="entry name" value="NAD(P)-binding Rossmann-fold domains"/>
    <property type="match status" value="1"/>
</dbReference>
<dbReference type="Proteomes" id="UP000809529">
    <property type="component" value="Unassembled WGS sequence"/>
</dbReference>
<dbReference type="InterPro" id="IPR010080">
    <property type="entry name" value="Thioester_reductase-like_dom"/>
</dbReference>
<evidence type="ECO:0000256" key="1">
    <source>
        <dbReference type="ARBA" id="ARBA00022450"/>
    </source>
</evidence>
<dbReference type="CDD" id="cd05930">
    <property type="entry name" value="A_NRPS"/>
    <property type="match status" value="1"/>
</dbReference>
<dbReference type="Pfam" id="PF07993">
    <property type="entry name" value="NAD_binding_4"/>
    <property type="match status" value="1"/>
</dbReference>
<name>A0ABS1ZMR9_9PSED</name>
<dbReference type="InterPro" id="IPR042099">
    <property type="entry name" value="ANL_N_sf"/>
</dbReference>
<dbReference type="PANTHER" id="PTHR44845:SF6">
    <property type="entry name" value="BETA-ALANINE-ACTIVATING ENZYME"/>
    <property type="match status" value="1"/>
</dbReference>
<dbReference type="PANTHER" id="PTHR44845">
    <property type="entry name" value="CARRIER DOMAIN-CONTAINING PROTEIN"/>
    <property type="match status" value="1"/>
</dbReference>
<dbReference type="SUPFAM" id="SSF56801">
    <property type="entry name" value="Acetyl-CoA synthetase-like"/>
    <property type="match status" value="1"/>
</dbReference>
<dbReference type="PROSITE" id="PS50075">
    <property type="entry name" value="CARRIER"/>
    <property type="match status" value="1"/>
</dbReference>
<evidence type="ECO:0000259" key="3">
    <source>
        <dbReference type="PROSITE" id="PS50075"/>
    </source>
</evidence>
<dbReference type="InterPro" id="IPR000873">
    <property type="entry name" value="AMP-dep_synth/lig_dom"/>
</dbReference>
<dbReference type="SUPFAM" id="SSF47336">
    <property type="entry name" value="ACP-like"/>
    <property type="match status" value="1"/>
</dbReference>
<dbReference type="Gene3D" id="1.10.1200.10">
    <property type="entry name" value="ACP-like"/>
    <property type="match status" value="1"/>
</dbReference>
<dbReference type="PROSITE" id="PS00455">
    <property type="entry name" value="AMP_BINDING"/>
    <property type="match status" value="1"/>
</dbReference>
<dbReference type="InterPro" id="IPR036291">
    <property type="entry name" value="NAD(P)-bd_dom_sf"/>
</dbReference>
<dbReference type="Gene3D" id="3.40.50.720">
    <property type="entry name" value="NAD(P)-binding Rossmann-like Domain"/>
    <property type="match status" value="1"/>
</dbReference>
<gene>
    <name evidence="4" type="ORF">GYN02_21570</name>
</gene>